<dbReference type="AlphaFoldDB" id="A0A9D7XCZ8"/>
<sequence>MAYQNAIEYRFAGTTNVDIRNNLTNKSIRSRDGGSGVNTNNVTNAQSNWFVNTSAGDLHLSSGLSNVVDQGIDLMPYITDDIDQNKRPQGINIDIGADEYIIKTNQKDIFNSSLDFQILPNPSSSGVFKLVKSNKLFSDTFNLSVHTLFGQQIYETELGLNQSNIEINLAANPKGVYLLKLEYHNSIHCFKLVKL</sequence>
<name>A0A9D7XCZ8_9BACT</name>
<protein>
    <submittedName>
        <fullName evidence="2">T9SS type A sorting domain-containing protein</fullName>
    </submittedName>
</protein>
<gene>
    <name evidence="2" type="ORF">IPO85_07555</name>
</gene>
<accession>A0A9D7XCZ8</accession>
<reference evidence="2 3" key="1">
    <citation type="submission" date="2020-10" db="EMBL/GenBank/DDBJ databases">
        <title>Connecting structure to function with the recovery of over 1000 high-quality activated sludge metagenome-assembled genomes encoding full-length rRNA genes using long-read sequencing.</title>
        <authorList>
            <person name="Singleton C.M."/>
            <person name="Petriglieri F."/>
            <person name="Kristensen J.M."/>
            <person name="Kirkegaard R.H."/>
            <person name="Michaelsen T.Y."/>
            <person name="Andersen M.H."/>
            <person name="Karst S.M."/>
            <person name="Dueholm M.S."/>
            <person name="Nielsen P.H."/>
            <person name="Albertsen M."/>
        </authorList>
    </citation>
    <scope>NUCLEOTIDE SEQUENCE [LARGE SCALE GENOMIC DNA]</scope>
    <source>
        <strain evidence="2">Ribe_18-Q3-R11-54_BAT3C.373</strain>
    </source>
</reference>
<evidence type="ECO:0000313" key="3">
    <source>
        <dbReference type="Proteomes" id="UP000808349"/>
    </source>
</evidence>
<dbReference type="Proteomes" id="UP000808349">
    <property type="component" value="Unassembled WGS sequence"/>
</dbReference>
<dbReference type="NCBIfam" id="TIGR04183">
    <property type="entry name" value="Por_Secre_tail"/>
    <property type="match status" value="1"/>
</dbReference>
<organism evidence="2 3">
    <name type="scientific">Candidatus Defluviibacterium haderslevense</name>
    <dbReference type="NCBI Taxonomy" id="2981993"/>
    <lineage>
        <taxon>Bacteria</taxon>
        <taxon>Pseudomonadati</taxon>
        <taxon>Bacteroidota</taxon>
        <taxon>Saprospiria</taxon>
        <taxon>Saprospirales</taxon>
        <taxon>Saprospiraceae</taxon>
        <taxon>Candidatus Defluviibacterium</taxon>
    </lineage>
</organism>
<dbReference type="EMBL" id="JADKFW010000004">
    <property type="protein sequence ID" value="MBK9717354.1"/>
    <property type="molecule type" value="Genomic_DNA"/>
</dbReference>
<evidence type="ECO:0000313" key="2">
    <source>
        <dbReference type="EMBL" id="MBK9717354.1"/>
    </source>
</evidence>
<comment type="caution">
    <text evidence="2">The sequence shown here is derived from an EMBL/GenBank/DDBJ whole genome shotgun (WGS) entry which is preliminary data.</text>
</comment>
<feature type="domain" description="Secretion system C-terminal sorting" evidence="1">
    <location>
        <begin position="118"/>
        <end position="186"/>
    </location>
</feature>
<dbReference type="InterPro" id="IPR026444">
    <property type="entry name" value="Secre_tail"/>
</dbReference>
<evidence type="ECO:0000259" key="1">
    <source>
        <dbReference type="Pfam" id="PF18962"/>
    </source>
</evidence>
<proteinExistence type="predicted"/>
<dbReference type="Pfam" id="PF18962">
    <property type="entry name" value="Por_Secre_tail"/>
    <property type="match status" value="1"/>
</dbReference>